<dbReference type="EMBL" id="RZHH01000001">
    <property type="protein sequence ID" value="RYJ19519.1"/>
    <property type="molecule type" value="Genomic_DNA"/>
</dbReference>
<name>A0A482TQ56_9EURY</name>
<dbReference type="AlphaFoldDB" id="A0A482TQ56"/>
<evidence type="ECO:0000313" key="3">
    <source>
        <dbReference type="Proteomes" id="UP000294028"/>
    </source>
</evidence>
<dbReference type="RefSeq" id="WP_129783060.1">
    <property type="nucleotide sequence ID" value="NZ_RZHH01000001.1"/>
</dbReference>
<evidence type="ECO:0000313" key="2">
    <source>
        <dbReference type="EMBL" id="RYJ19519.1"/>
    </source>
</evidence>
<dbReference type="Proteomes" id="UP000294028">
    <property type="component" value="Unassembled WGS sequence"/>
</dbReference>
<protein>
    <recommendedName>
        <fullName evidence="1">Halobacterial output domain-containing protein</fullName>
    </recommendedName>
</protein>
<evidence type="ECO:0000259" key="1">
    <source>
        <dbReference type="Pfam" id="PF18545"/>
    </source>
</evidence>
<proteinExistence type="predicted"/>
<gene>
    <name evidence="2" type="ORF">ELS19_00520</name>
</gene>
<accession>A0A482TQ56</accession>
<comment type="caution">
    <text evidence="2">The sequence shown here is derived from an EMBL/GenBank/DDBJ whole genome shotgun (WGS) entry which is preliminary data.</text>
</comment>
<organism evidence="2 3">
    <name type="scientific">Halogeometricum borinquense</name>
    <dbReference type="NCBI Taxonomy" id="60847"/>
    <lineage>
        <taxon>Archaea</taxon>
        <taxon>Methanobacteriati</taxon>
        <taxon>Methanobacteriota</taxon>
        <taxon>Stenosarchaea group</taxon>
        <taxon>Halobacteria</taxon>
        <taxon>Halobacteriales</taxon>
        <taxon>Haloferacaceae</taxon>
        <taxon>Halogeometricum</taxon>
    </lineage>
</organism>
<feature type="domain" description="Halobacterial output" evidence="1">
    <location>
        <begin position="15"/>
        <end position="86"/>
    </location>
</feature>
<dbReference type="InterPro" id="IPR040624">
    <property type="entry name" value="HalOD1"/>
</dbReference>
<sequence length="94" mass="10320">MKHGGSGDSKVGHEDLDWRIITAVADAKGVEPLDIDDRLHDIIDVDAVKQLFVGMPDERSMTEGRVSFTLDGCEVTINERWDINVNSHSSVAAD</sequence>
<reference evidence="2 3" key="1">
    <citation type="submission" date="2018-12" db="EMBL/GenBank/DDBJ databases">
        <title>Genome analysis provides insights into bioremediation potentialities of Halogeometricum borinquense strain N11.</title>
        <authorList>
            <person name="Najjari A."/>
            <person name="Youssef N."/>
            <person name="Fhoula I."/>
            <person name="Ben Dhia O."/>
            <person name="Mahjoubi M."/>
            <person name="Ouzari H.I."/>
            <person name="Cherif A."/>
        </authorList>
    </citation>
    <scope>NUCLEOTIDE SEQUENCE [LARGE SCALE GENOMIC DNA]</scope>
    <source>
        <strain evidence="2 3">N11</strain>
    </source>
</reference>
<dbReference type="Pfam" id="PF18545">
    <property type="entry name" value="HalOD1"/>
    <property type="match status" value="1"/>
</dbReference>